<evidence type="ECO:0000313" key="4">
    <source>
        <dbReference type="Proteomes" id="UP000066480"/>
    </source>
</evidence>
<evidence type="ECO:0000256" key="1">
    <source>
        <dbReference type="ARBA" id="ARBA00006817"/>
    </source>
</evidence>
<dbReference type="InterPro" id="IPR023393">
    <property type="entry name" value="START-like_dom_sf"/>
</dbReference>
<evidence type="ECO:0000259" key="2">
    <source>
        <dbReference type="Pfam" id="PF08327"/>
    </source>
</evidence>
<dbReference type="Proteomes" id="UP000066480">
    <property type="component" value="Chromosome"/>
</dbReference>
<protein>
    <recommendedName>
        <fullName evidence="2">Activator of Hsp90 ATPase homologue 1/2-like C-terminal domain-containing protein</fullName>
    </recommendedName>
</protein>
<dbReference type="EMBL" id="CP011112">
    <property type="protein sequence ID" value="AKU15247.1"/>
    <property type="molecule type" value="Genomic_DNA"/>
</dbReference>
<name>A0A0K1JEV9_9MICO</name>
<evidence type="ECO:0000313" key="3">
    <source>
        <dbReference type="EMBL" id="AKU15247.1"/>
    </source>
</evidence>
<organism evidence="3 4">
    <name type="scientific">Luteipulveratus mongoliensis</name>
    <dbReference type="NCBI Taxonomy" id="571913"/>
    <lineage>
        <taxon>Bacteria</taxon>
        <taxon>Bacillati</taxon>
        <taxon>Actinomycetota</taxon>
        <taxon>Actinomycetes</taxon>
        <taxon>Micrococcales</taxon>
        <taxon>Dermacoccaceae</taxon>
        <taxon>Luteipulveratus</taxon>
    </lineage>
</organism>
<dbReference type="Gene3D" id="3.30.530.20">
    <property type="match status" value="1"/>
</dbReference>
<sequence>MTVPDAIEREVQIAAPIDRVWALVSEPGWWINEGTIRPHKIEERDGGFAVTDEEHGEFLVRLVDSQEPHAISFGWLVNGDAENNSQNTDESNLVSTVTAFTLEEVDGGTRVRVVESGFATSDRAAEVRQRAYDENTEGWEIELKAAKSHLEGA</sequence>
<feature type="domain" description="Activator of Hsp90 ATPase homologue 1/2-like C-terminal" evidence="2">
    <location>
        <begin position="15"/>
        <end position="144"/>
    </location>
</feature>
<dbReference type="Pfam" id="PF08327">
    <property type="entry name" value="AHSA1"/>
    <property type="match status" value="1"/>
</dbReference>
<keyword evidence="4" id="KW-1185">Reference proteome</keyword>
<dbReference type="RefSeq" id="WP_052590080.1">
    <property type="nucleotide sequence ID" value="NZ_CP011112.1"/>
</dbReference>
<dbReference type="InterPro" id="IPR013538">
    <property type="entry name" value="ASHA1/2-like_C"/>
</dbReference>
<dbReference type="STRING" id="571913.VV02_04190"/>
<comment type="similarity">
    <text evidence="1">Belongs to the AHA1 family.</text>
</comment>
<dbReference type="KEGG" id="lmoi:VV02_04190"/>
<dbReference type="SUPFAM" id="SSF55961">
    <property type="entry name" value="Bet v1-like"/>
    <property type="match status" value="1"/>
</dbReference>
<proteinExistence type="inferred from homology"/>
<dbReference type="PATRIC" id="fig|571913.6.peg.858"/>
<gene>
    <name evidence="3" type="ORF">VV02_04190</name>
</gene>
<dbReference type="AlphaFoldDB" id="A0A0K1JEV9"/>
<reference evidence="3 4" key="1">
    <citation type="submission" date="2015-03" db="EMBL/GenBank/DDBJ databases">
        <title>Luteipulveratus halotolerans sp. nov., a novel actinobacterium (Dermacoccaceae) from Sarawak, Malaysia.</title>
        <authorList>
            <person name="Juboi H."/>
            <person name="Basik A."/>
            <person name="Shamsul S.S."/>
            <person name="Arnold P."/>
            <person name="Schmitt E.K."/>
            <person name="Sanglier J.-J."/>
            <person name="Yeo T."/>
        </authorList>
    </citation>
    <scope>NUCLEOTIDE SEQUENCE [LARGE SCALE GENOMIC DNA]</scope>
    <source>
        <strain evidence="3 4">MN07-A0370</strain>
    </source>
</reference>
<accession>A0A0K1JEV9</accession>
<dbReference type="OrthoDB" id="8117292at2"/>